<proteinExistence type="predicted"/>
<name>A0AAI8YI57_9PEZI</name>
<feature type="transmembrane region" description="Helical" evidence="1">
    <location>
        <begin position="140"/>
        <end position="159"/>
    </location>
</feature>
<keyword evidence="1" id="KW-0812">Transmembrane</keyword>
<evidence type="ECO:0000313" key="3">
    <source>
        <dbReference type="Proteomes" id="UP001295740"/>
    </source>
</evidence>
<accession>A0AAI8YI57</accession>
<sequence length="183" mass="20437">MDDPERIPLRGSTALSKPVYETSYWMGTLCLLLSFLLVAGELAFQLYFLPAITKSIPAEFAVTIAYIFPAILDNLNDAAWTCIEVDVQAYFDRKLLGTELGRLQRDALRKSDRFADVFQIIMTKLVVFVASVSHACSQTMSPMGGIFAAGVLITLNLGLKRYLNHVKAIEGNWDETLKRNRAL</sequence>
<protein>
    <submittedName>
        <fullName evidence="2">Uu.00g093300.m01.CDS01</fullName>
    </submittedName>
</protein>
<reference evidence="2" key="1">
    <citation type="submission" date="2023-10" db="EMBL/GenBank/DDBJ databases">
        <authorList>
            <person name="Hackl T."/>
        </authorList>
    </citation>
    <scope>NUCLEOTIDE SEQUENCE</scope>
</reference>
<evidence type="ECO:0000256" key="1">
    <source>
        <dbReference type="SAM" id="Phobius"/>
    </source>
</evidence>
<dbReference type="Proteomes" id="UP001295740">
    <property type="component" value="Unassembled WGS sequence"/>
</dbReference>
<dbReference type="EMBL" id="CAUWAG010000010">
    <property type="protein sequence ID" value="CAJ2508144.1"/>
    <property type="molecule type" value="Genomic_DNA"/>
</dbReference>
<keyword evidence="3" id="KW-1185">Reference proteome</keyword>
<organism evidence="2 3">
    <name type="scientific">Anthostomella pinea</name>
    <dbReference type="NCBI Taxonomy" id="933095"/>
    <lineage>
        <taxon>Eukaryota</taxon>
        <taxon>Fungi</taxon>
        <taxon>Dikarya</taxon>
        <taxon>Ascomycota</taxon>
        <taxon>Pezizomycotina</taxon>
        <taxon>Sordariomycetes</taxon>
        <taxon>Xylariomycetidae</taxon>
        <taxon>Xylariales</taxon>
        <taxon>Xylariaceae</taxon>
        <taxon>Anthostomella</taxon>
    </lineage>
</organism>
<comment type="caution">
    <text evidence="2">The sequence shown here is derived from an EMBL/GenBank/DDBJ whole genome shotgun (WGS) entry which is preliminary data.</text>
</comment>
<dbReference type="AlphaFoldDB" id="A0AAI8YI57"/>
<evidence type="ECO:0000313" key="2">
    <source>
        <dbReference type="EMBL" id="CAJ2508144.1"/>
    </source>
</evidence>
<feature type="transmembrane region" description="Helical" evidence="1">
    <location>
        <begin position="24"/>
        <end position="49"/>
    </location>
</feature>
<feature type="transmembrane region" description="Helical" evidence="1">
    <location>
        <begin position="114"/>
        <end position="134"/>
    </location>
</feature>
<gene>
    <name evidence="2" type="ORF">KHLLAP_LOCUS8612</name>
</gene>
<keyword evidence="1" id="KW-1133">Transmembrane helix</keyword>
<keyword evidence="1" id="KW-0472">Membrane</keyword>